<dbReference type="Pfam" id="PF13689">
    <property type="entry name" value="DUF4154"/>
    <property type="match status" value="1"/>
</dbReference>
<accession>A0A1I7J5N9</accession>
<proteinExistence type="predicted"/>
<dbReference type="Proteomes" id="UP000183656">
    <property type="component" value="Unassembled WGS sequence"/>
</dbReference>
<gene>
    <name evidence="1" type="ORF">SAMN04489707_102262</name>
</gene>
<dbReference type="OrthoDB" id="7355447at2"/>
<dbReference type="AlphaFoldDB" id="A0A1I7J5N9"/>
<dbReference type="EMBL" id="FPBX01000022">
    <property type="protein sequence ID" value="SFU80525.1"/>
    <property type="molecule type" value="Genomic_DNA"/>
</dbReference>
<evidence type="ECO:0000313" key="2">
    <source>
        <dbReference type="Proteomes" id="UP000183656"/>
    </source>
</evidence>
<dbReference type="STRING" id="343013.SAMN04489707_102262"/>
<sequence length="163" mass="18042">MGAAQPAWGQDIVTDGKSQSVAKTVMGILGYTRWPSEPETVQLCVVGPTEYADELLKGWQLPGARVVQVRRMRLEDAALLTQCHGVYAGRLDDRAWQALRQRLQGQPLLSISERQELCQTDCMFCLDVRDVGFGFETNLDAVARSGVRVNPRVLQLARRKGGA</sequence>
<reference evidence="1 2" key="1">
    <citation type="submission" date="2016-10" db="EMBL/GenBank/DDBJ databases">
        <authorList>
            <person name="de Groot N.N."/>
        </authorList>
    </citation>
    <scope>NUCLEOTIDE SEQUENCE [LARGE SCALE GENOMIC DNA]</scope>
    <source>
        <strain evidence="1 2">R-24608</strain>
    </source>
</reference>
<organism evidence="1 2">
    <name type="scientific">Paenacidovorax caeni</name>
    <dbReference type="NCBI Taxonomy" id="343013"/>
    <lineage>
        <taxon>Bacteria</taxon>
        <taxon>Pseudomonadati</taxon>
        <taxon>Pseudomonadota</taxon>
        <taxon>Betaproteobacteria</taxon>
        <taxon>Burkholderiales</taxon>
        <taxon>Comamonadaceae</taxon>
        <taxon>Paenacidovorax</taxon>
    </lineage>
</organism>
<evidence type="ECO:0000313" key="1">
    <source>
        <dbReference type="EMBL" id="SFU80525.1"/>
    </source>
</evidence>
<keyword evidence="2" id="KW-1185">Reference proteome</keyword>
<dbReference type="InterPro" id="IPR025293">
    <property type="entry name" value="YfiR/HmsC-like"/>
</dbReference>
<name>A0A1I7J5N9_9BURK</name>
<evidence type="ECO:0008006" key="3">
    <source>
        <dbReference type="Google" id="ProtNLM"/>
    </source>
</evidence>
<protein>
    <recommendedName>
        <fullName evidence="3">YfiR family protein</fullName>
    </recommendedName>
</protein>